<dbReference type="Proteomes" id="UP000031675">
    <property type="component" value="Unassembled WGS sequence"/>
</dbReference>
<evidence type="ECO:0000313" key="3">
    <source>
        <dbReference type="Proteomes" id="UP000031675"/>
    </source>
</evidence>
<feature type="chain" id="PRO_5002150912" description="Chaplin domain-containing protein" evidence="1">
    <location>
        <begin position="28"/>
        <end position="85"/>
    </location>
</feature>
<evidence type="ECO:0000256" key="1">
    <source>
        <dbReference type="SAM" id="SignalP"/>
    </source>
</evidence>
<name>A0A0C2J8N4_9ACTN</name>
<keyword evidence="1" id="KW-0732">Signal</keyword>
<gene>
    <name evidence="2" type="ORF">LP52_17245</name>
</gene>
<proteinExistence type="predicted"/>
<accession>A0A0C2J8N4</accession>
<comment type="caution">
    <text evidence="2">The sequence shown here is derived from an EMBL/GenBank/DDBJ whole genome shotgun (WGS) entry which is preliminary data.</text>
</comment>
<sequence length="85" mass="8217">MLRKLGIAGVIAGAALGAVVAASPANAGDYGGDYGGDQQYNQNLQGVAAQLCNTNVAAAIGVTAPVLSPQTTGDCTNGPVSANVD</sequence>
<dbReference type="EMBL" id="JROO01000032">
    <property type="protein sequence ID" value="KIH97861.1"/>
    <property type="molecule type" value="Genomic_DNA"/>
</dbReference>
<organism evidence="2 3">
    <name type="scientific">Streptomonospora alba</name>
    <dbReference type="NCBI Taxonomy" id="183763"/>
    <lineage>
        <taxon>Bacteria</taxon>
        <taxon>Bacillati</taxon>
        <taxon>Actinomycetota</taxon>
        <taxon>Actinomycetes</taxon>
        <taxon>Streptosporangiales</taxon>
        <taxon>Nocardiopsidaceae</taxon>
        <taxon>Streptomonospora</taxon>
    </lineage>
</organism>
<reference evidence="3" key="1">
    <citation type="journal article" date="2015" name="Chem. Biol.">
        <title>Structure, bioactivity, and resistance mechanism of streptomonomicin, an unusual lasso Peptide from an understudied halophilic actinomycete.</title>
        <authorList>
            <person name="Metelev M."/>
            <person name="Tietz J.I."/>
            <person name="Melby J.O."/>
            <person name="Blair P.M."/>
            <person name="Zhu L."/>
            <person name="Livnat I."/>
            <person name="Severinov K."/>
            <person name="Mitchell D.A."/>
        </authorList>
    </citation>
    <scope>NUCLEOTIDE SEQUENCE [LARGE SCALE GENOMIC DNA]</scope>
    <source>
        <strain evidence="3">YIM 90003</strain>
    </source>
</reference>
<feature type="signal peptide" evidence="1">
    <location>
        <begin position="1"/>
        <end position="27"/>
    </location>
</feature>
<dbReference type="OrthoDB" id="3699738at2"/>
<evidence type="ECO:0000313" key="2">
    <source>
        <dbReference type="EMBL" id="KIH97861.1"/>
    </source>
</evidence>
<dbReference type="STRING" id="183763.LP52_17245"/>
<protein>
    <recommendedName>
        <fullName evidence="4">Chaplin domain-containing protein</fullName>
    </recommendedName>
</protein>
<dbReference type="AlphaFoldDB" id="A0A0C2J8N4"/>
<keyword evidence="3" id="KW-1185">Reference proteome</keyword>
<evidence type="ECO:0008006" key="4">
    <source>
        <dbReference type="Google" id="ProtNLM"/>
    </source>
</evidence>
<dbReference type="RefSeq" id="WP_040275077.1">
    <property type="nucleotide sequence ID" value="NZ_JROO01000032.1"/>
</dbReference>